<organism evidence="1">
    <name type="scientific">Rhizophora mucronata</name>
    <name type="common">Asiatic mangrove</name>
    <dbReference type="NCBI Taxonomy" id="61149"/>
    <lineage>
        <taxon>Eukaryota</taxon>
        <taxon>Viridiplantae</taxon>
        <taxon>Streptophyta</taxon>
        <taxon>Embryophyta</taxon>
        <taxon>Tracheophyta</taxon>
        <taxon>Spermatophyta</taxon>
        <taxon>Magnoliopsida</taxon>
        <taxon>eudicotyledons</taxon>
        <taxon>Gunneridae</taxon>
        <taxon>Pentapetalae</taxon>
        <taxon>rosids</taxon>
        <taxon>fabids</taxon>
        <taxon>Malpighiales</taxon>
        <taxon>Rhizophoraceae</taxon>
        <taxon>Rhizophora</taxon>
    </lineage>
</organism>
<proteinExistence type="predicted"/>
<dbReference type="AlphaFoldDB" id="A0A2P2PVF2"/>
<reference evidence="1" key="1">
    <citation type="submission" date="2018-02" db="EMBL/GenBank/DDBJ databases">
        <title>Rhizophora mucronata_Transcriptome.</title>
        <authorList>
            <person name="Meera S.P."/>
            <person name="Sreeshan A."/>
            <person name="Augustine A."/>
        </authorList>
    </citation>
    <scope>NUCLEOTIDE SEQUENCE</scope>
    <source>
        <tissue evidence="1">Leaf</tissue>
    </source>
</reference>
<protein>
    <submittedName>
        <fullName evidence="1">Uncharacterized protein</fullName>
    </submittedName>
</protein>
<accession>A0A2P2PVF2</accession>
<evidence type="ECO:0000313" key="1">
    <source>
        <dbReference type="EMBL" id="MBX58714.1"/>
    </source>
</evidence>
<sequence>MGENCDYLVSYSTKNKARDVKVPFLQLDN</sequence>
<name>A0A2P2PVF2_RHIMU</name>
<dbReference type="EMBL" id="GGEC01078230">
    <property type="protein sequence ID" value="MBX58714.1"/>
    <property type="molecule type" value="Transcribed_RNA"/>
</dbReference>